<evidence type="ECO:0008006" key="7">
    <source>
        <dbReference type="Google" id="ProtNLM"/>
    </source>
</evidence>
<dbReference type="OrthoDB" id="241990at2759"/>
<feature type="domain" description="CRIM" evidence="3">
    <location>
        <begin position="338"/>
        <end position="491"/>
    </location>
</feature>
<dbReference type="PANTHER" id="PTHR13335:SF1">
    <property type="entry name" value="TARGET OF RAPAMYCIN COMPLEX 2 SUBUNIT MAPKAP1"/>
    <property type="match status" value="1"/>
</dbReference>
<dbReference type="InterPro" id="IPR031567">
    <property type="entry name" value="CRIM_dom"/>
</dbReference>
<protein>
    <recommendedName>
        <fullName evidence="7">SIN1-domain-containing protein</fullName>
    </recommendedName>
</protein>
<dbReference type="InterPro" id="IPR011993">
    <property type="entry name" value="PH-like_dom_sf"/>
</dbReference>
<dbReference type="Gene3D" id="2.30.29.30">
    <property type="entry name" value="Pleckstrin-homology domain (PH domain)/Phosphotyrosine-binding domain (PTB)"/>
    <property type="match status" value="1"/>
</dbReference>
<dbReference type="InterPro" id="IPR031313">
    <property type="entry name" value="Sin1_PH_dom"/>
</dbReference>
<feature type="compositionally biased region" description="Acidic residues" evidence="2">
    <location>
        <begin position="121"/>
        <end position="137"/>
    </location>
</feature>
<evidence type="ECO:0000259" key="3">
    <source>
        <dbReference type="Pfam" id="PF16978"/>
    </source>
</evidence>
<feature type="region of interest" description="Disordered" evidence="2">
    <location>
        <begin position="78"/>
        <end position="229"/>
    </location>
</feature>
<dbReference type="PANTHER" id="PTHR13335">
    <property type="entry name" value="TARGET OF RAPAMYCIN COMPLEX 2 SUBUNIT MAPKAP1"/>
    <property type="match status" value="1"/>
</dbReference>
<sequence>MSLLQNEDFVLYQLRTSYLSHIKDGVGERLITVNSSVLNNPAFRVAGWNAHASDIKRTYSPPIPTAVTSDYFQAPRSAGLSAPTGFGDDDEEGGLVTGGHGSNETVGPSINARRRRRREQLEEDDSSDLSDESDDEDGAQRPVTQIKFQKMPVRNRAGSSPLRSKDGPSLMITSPSRPPESALRRGSLGALEAVKERARRDTVTSSEMSSENEFDASAFQRRTVRPHRPSKAAAANMLSQRIAEDERESEVHLEEIQAEIEAGGESDASSLSSFAGSVDSNLSLGDGHGVTSQPSLRLGLSSIPTGPSNPSPKKSRSGPALLQALPPPRPISMIQPVSALTQAFKAKDKKPESPFQRFATLSGEGNPNPLWIKIHVPFSKSSKPIEMPLRKAAEDGRPISAGDAIGLALYKYTEAGIEPTIPSEKMNVNHWVFRMYEDGEVEEDFPPITRTKPIADFTSNNNRPPNRRARDKPWDEFALVQASESEFQDNEKATPMYTKEAHEAMEGSSASSMASTAPSAAISQVSTAPTTPGMEHGPATGIARPFRNPVLGLGFNPTTTYKNAMNPLDAPATPVSHATPRMGAQKSITISFHDDQFNVRRVNIEATTDTYIAEVFEKVCHRLAIDKALFVLKVSGTQTVAPTDRTVEALGDRNELDLVRRRFVTDGAFGLSGSPGSSSPNAPLLISTGGTPKKGKKGARMGGDMIHPLAQKQDALTGGGISTYKRYAVTRKQPMSFSSSSSRILALDGEYMHIMPSETGGGGGNKALFEPQGKTTVVPFSSVVGSKVSRRHPRMFRVVVYKERETKRYDFEASSAGEAQEIVKEIKRAVERFQEGAY</sequence>
<dbReference type="Pfam" id="PF16978">
    <property type="entry name" value="CRIM"/>
    <property type="match status" value="1"/>
</dbReference>
<dbReference type="GeneID" id="54490253"/>
<dbReference type="EMBL" id="ML996565">
    <property type="protein sequence ID" value="KAF2763325.1"/>
    <property type="molecule type" value="Genomic_DNA"/>
</dbReference>
<dbReference type="GO" id="GO:0005737">
    <property type="term" value="C:cytoplasm"/>
    <property type="evidence" value="ECO:0007669"/>
    <property type="project" value="TreeGrafter"/>
</dbReference>
<feature type="region of interest" description="Disordered" evidence="2">
    <location>
        <begin position="506"/>
        <end position="545"/>
    </location>
</feature>
<name>A0A6A6WM95_9PEZI</name>
<feature type="compositionally biased region" description="Low complexity" evidence="2">
    <location>
        <begin position="506"/>
        <end position="523"/>
    </location>
</feature>
<evidence type="ECO:0000256" key="2">
    <source>
        <dbReference type="SAM" id="MobiDB-lite"/>
    </source>
</evidence>
<dbReference type="GO" id="GO:0005886">
    <property type="term" value="C:plasma membrane"/>
    <property type="evidence" value="ECO:0007669"/>
    <property type="project" value="TreeGrafter"/>
</dbReference>
<dbReference type="AlphaFoldDB" id="A0A6A6WM95"/>
<organism evidence="5 6">
    <name type="scientific">Pseudovirgaria hyperparasitica</name>
    <dbReference type="NCBI Taxonomy" id="470096"/>
    <lineage>
        <taxon>Eukaryota</taxon>
        <taxon>Fungi</taxon>
        <taxon>Dikarya</taxon>
        <taxon>Ascomycota</taxon>
        <taxon>Pezizomycotina</taxon>
        <taxon>Dothideomycetes</taxon>
        <taxon>Dothideomycetes incertae sedis</taxon>
        <taxon>Acrospermales</taxon>
        <taxon>Acrospermaceae</taxon>
        <taxon>Pseudovirgaria</taxon>
    </lineage>
</organism>
<dbReference type="GO" id="GO:0038203">
    <property type="term" value="P:TORC2 signaling"/>
    <property type="evidence" value="ECO:0007669"/>
    <property type="project" value="TreeGrafter"/>
</dbReference>
<feature type="domain" description="SIN1-type PH" evidence="4">
    <location>
        <begin position="723"/>
        <end position="831"/>
    </location>
</feature>
<feature type="region of interest" description="Disordered" evidence="2">
    <location>
        <begin position="446"/>
        <end position="470"/>
    </location>
</feature>
<dbReference type="InterPro" id="IPR008828">
    <property type="entry name" value="Sin1/Avo1"/>
</dbReference>
<keyword evidence="6" id="KW-1185">Reference proteome</keyword>
<proteinExistence type="inferred from homology"/>
<dbReference type="GO" id="GO:0005546">
    <property type="term" value="F:phosphatidylinositol-4,5-bisphosphate binding"/>
    <property type="evidence" value="ECO:0007669"/>
    <property type="project" value="TreeGrafter"/>
</dbReference>
<comment type="similarity">
    <text evidence="1">Belongs to the SIN1 family.</text>
</comment>
<accession>A0A6A6WM95</accession>
<dbReference type="Proteomes" id="UP000799437">
    <property type="component" value="Unassembled WGS sequence"/>
</dbReference>
<evidence type="ECO:0000313" key="6">
    <source>
        <dbReference type="Proteomes" id="UP000799437"/>
    </source>
</evidence>
<dbReference type="RefSeq" id="XP_033605776.1">
    <property type="nucleotide sequence ID" value="XM_033749199.1"/>
</dbReference>
<gene>
    <name evidence="5" type="ORF">EJ05DRAFT_534689</name>
</gene>
<dbReference type="Pfam" id="PF16979">
    <property type="entry name" value="SIN1_PH"/>
    <property type="match status" value="1"/>
</dbReference>
<feature type="region of interest" description="Disordered" evidence="2">
    <location>
        <begin position="285"/>
        <end position="325"/>
    </location>
</feature>
<evidence type="ECO:0000313" key="5">
    <source>
        <dbReference type="EMBL" id="KAF2763325.1"/>
    </source>
</evidence>
<feature type="compositionally biased region" description="Polar residues" evidence="2">
    <location>
        <begin position="302"/>
        <end position="312"/>
    </location>
</feature>
<feature type="compositionally biased region" description="Basic and acidic residues" evidence="2">
    <location>
        <begin position="193"/>
        <end position="202"/>
    </location>
</feature>
<evidence type="ECO:0000259" key="4">
    <source>
        <dbReference type="Pfam" id="PF16979"/>
    </source>
</evidence>
<reference evidence="5" key="1">
    <citation type="journal article" date="2020" name="Stud. Mycol.">
        <title>101 Dothideomycetes genomes: a test case for predicting lifestyles and emergence of pathogens.</title>
        <authorList>
            <person name="Haridas S."/>
            <person name="Albert R."/>
            <person name="Binder M."/>
            <person name="Bloem J."/>
            <person name="Labutti K."/>
            <person name="Salamov A."/>
            <person name="Andreopoulos B."/>
            <person name="Baker S."/>
            <person name="Barry K."/>
            <person name="Bills G."/>
            <person name="Bluhm B."/>
            <person name="Cannon C."/>
            <person name="Castanera R."/>
            <person name="Culley D."/>
            <person name="Daum C."/>
            <person name="Ezra D."/>
            <person name="Gonzalez J."/>
            <person name="Henrissat B."/>
            <person name="Kuo A."/>
            <person name="Liang C."/>
            <person name="Lipzen A."/>
            <person name="Lutzoni F."/>
            <person name="Magnuson J."/>
            <person name="Mondo S."/>
            <person name="Nolan M."/>
            <person name="Ohm R."/>
            <person name="Pangilinan J."/>
            <person name="Park H.-J."/>
            <person name="Ramirez L."/>
            <person name="Alfaro M."/>
            <person name="Sun H."/>
            <person name="Tritt A."/>
            <person name="Yoshinaga Y."/>
            <person name="Zwiers L.-H."/>
            <person name="Turgeon B."/>
            <person name="Goodwin S."/>
            <person name="Spatafora J."/>
            <person name="Crous P."/>
            <person name="Grigoriev I."/>
        </authorList>
    </citation>
    <scope>NUCLEOTIDE SEQUENCE</scope>
    <source>
        <strain evidence="5">CBS 121739</strain>
    </source>
</reference>
<evidence type="ECO:0000256" key="1">
    <source>
        <dbReference type="ARBA" id="ARBA00009407"/>
    </source>
</evidence>
<dbReference type="GO" id="GO:0031932">
    <property type="term" value="C:TORC2 complex"/>
    <property type="evidence" value="ECO:0007669"/>
    <property type="project" value="InterPro"/>
</dbReference>